<feature type="region of interest" description="Disordered" evidence="1">
    <location>
        <begin position="667"/>
        <end position="705"/>
    </location>
</feature>
<dbReference type="InParanoid" id="Q6CWM3"/>
<name>Q6CWM3_KLULA</name>
<dbReference type="Pfam" id="PF08578">
    <property type="entry name" value="DUF1765"/>
    <property type="match status" value="1"/>
</dbReference>
<feature type="region of interest" description="Disordered" evidence="1">
    <location>
        <begin position="718"/>
        <end position="745"/>
    </location>
</feature>
<dbReference type="eggNOG" id="ENOG502QQ52">
    <property type="taxonomic scope" value="Eukaryota"/>
</dbReference>
<proteinExistence type="predicted"/>
<dbReference type="InterPro" id="IPR013887">
    <property type="entry name" value="UPF0592"/>
</dbReference>
<dbReference type="AlphaFoldDB" id="Q6CWM3"/>
<dbReference type="OMA" id="WHYWYII"/>
<gene>
    <name evidence="2" type="ORF">KLLA0_B03003g</name>
</gene>
<organism evidence="2 3">
    <name type="scientific">Kluyveromyces lactis (strain ATCC 8585 / CBS 2359 / DSM 70799 / NBRC 1267 / NRRL Y-1140 / WM37)</name>
    <name type="common">Yeast</name>
    <name type="synonym">Candida sphaerica</name>
    <dbReference type="NCBI Taxonomy" id="284590"/>
    <lineage>
        <taxon>Eukaryota</taxon>
        <taxon>Fungi</taxon>
        <taxon>Dikarya</taxon>
        <taxon>Ascomycota</taxon>
        <taxon>Saccharomycotina</taxon>
        <taxon>Saccharomycetes</taxon>
        <taxon>Saccharomycetales</taxon>
        <taxon>Saccharomycetaceae</taxon>
        <taxon>Kluyveromyces</taxon>
    </lineage>
</organism>
<feature type="compositionally biased region" description="Low complexity" evidence="1">
    <location>
        <begin position="676"/>
        <end position="690"/>
    </location>
</feature>
<dbReference type="KEGG" id="kla:KLLA0_B03003g"/>
<dbReference type="Proteomes" id="UP000000598">
    <property type="component" value="Chromosome B"/>
</dbReference>
<evidence type="ECO:0000256" key="1">
    <source>
        <dbReference type="SAM" id="MobiDB-lite"/>
    </source>
</evidence>
<accession>Q6CWM3</accession>
<evidence type="ECO:0000313" key="3">
    <source>
        <dbReference type="Proteomes" id="UP000000598"/>
    </source>
</evidence>
<dbReference type="EMBL" id="CR382122">
    <property type="protein sequence ID" value="CAH02059.1"/>
    <property type="molecule type" value="Genomic_DNA"/>
</dbReference>
<keyword evidence="3" id="KW-1185">Reference proteome</keyword>
<dbReference type="PaxDb" id="284590-Q6CWM3"/>
<dbReference type="HOGENOM" id="CLU_006978_0_0_1"/>
<dbReference type="FunCoup" id="Q6CWM3">
    <property type="interactions" value="122"/>
</dbReference>
<evidence type="ECO:0000313" key="2">
    <source>
        <dbReference type="EMBL" id="CAH02059.1"/>
    </source>
</evidence>
<sequence>MDTGRQDMHLLNSLNKFINLTASSGSIGHGPDHGLSVSQLKVVTNFLRLNLLSLLRKLEPLIEVSSEEELRNRPKQDVLTQWWLTLLNFLNSDLISETTNTPLTIDAISVSLECISRIITLTALTTTSTDKDREIYSYHLLLTVRWVTNRLVLNSRKRADLLEVRNTAAQMANTNTESTILQFLKRYTALLTPLIGKIIAFALCYLNDELHYDFEVVKFISRGRFDIKNIEGVSLLPCRSKQFAILDEGVPQSKYTQDIIEEFGNTEYGDVMTQETKKAFPIMISYLQNPQVLTTFLFHYWYIILNIHHESGLKKLEPENFPGCPIISHICSNSLKADLERLSRFIKIQDKQDKHEAALLKNATTSNPNQINVGREKIINFIFTKFQVVRIIECIRSLIGFFHNTSMDKSLLISFFSYQEKQFLNASSVISAYDSWMANIIFNIIFQFYTFHFDTLPKFIEVMSWNDWTDGIFGTLKTFNVDSQLVGLLCLFNVWSVIPVTHRKRVVTTIIDELWNLLSVDTDFHIISILFHKLLVFKILPDKDLSTDQIHAIKHKFYAINKEVWQIINVLNCDYTELVDEKTVLFFHTNNRLILERQEPLYEEDLLLVSQCMHAEANNKNVNNTALFNNMSRMTNIRPGVVIHRGKYPFDVSDELVSRAAIMIAQKNKNKRENGSIRNDSSSSTSSLHSNDTAESENLKQESGPKFGFGALLSSFSKSKPELPPKPSSASKRRDSVASGSTTDTFDTQEMISMYSTVSSVASTSSRSESSEDLLYKLSQQSRSHIINNSDTETTKKRKLMAPPESKFSKDIVQKQPIRYVFKTVTVNSQAIQRKNLLDKIQDFNKKWGVKSTKPYDKPLPNPFGIANDTLLDGFDFDSLAPTIEELQQLNLVEDSVTKVYDNEISKEKENTIPQIELNQLFEGDTFTGSSDIMDEKIINQQDYNPVTAVERMKLITRLTKLIKVIYTFNLTMKEFVEFEKVNGNNLIYMELDPGFYQNHSLNKGLLAISNYK</sequence>
<reference evidence="2 3" key="1">
    <citation type="journal article" date="2004" name="Nature">
        <title>Genome evolution in yeasts.</title>
        <authorList>
            <consortium name="Genolevures"/>
            <person name="Dujon B."/>
            <person name="Sherman D."/>
            <person name="Fischer G."/>
            <person name="Durrens P."/>
            <person name="Casaregola S."/>
            <person name="Lafontaine I."/>
            <person name="de Montigny J."/>
            <person name="Marck C."/>
            <person name="Neuveglise C."/>
            <person name="Talla E."/>
            <person name="Goffard N."/>
            <person name="Frangeul L."/>
            <person name="Aigle M."/>
            <person name="Anthouard V."/>
            <person name="Babour A."/>
            <person name="Barbe V."/>
            <person name="Barnay S."/>
            <person name="Blanchin S."/>
            <person name="Beckerich J.M."/>
            <person name="Beyne E."/>
            <person name="Bleykasten C."/>
            <person name="Boisrame A."/>
            <person name="Boyer J."/>
            <person name="Cattolico L."/>
            <person name="Confanioleri F."/>
            <person name="de Daruvar A."/>
            <person name="Despons L."/>
            <person name="Fabre E."/>
            <person name="Fairhead C."/>
            <person name="Ferry-Dumazet H."/>
            <person name="Groppi A."/>
            <person name="Hantraye F."/>
            <person name="Hennequin C."/>
            <person name="Jauniaux N."/>
            <person name="Joyet P."/>
            <person name="Kachouri R."/>
            <person name="Kerrest A."/>
            <person name="Koszul R."/>
            <person name="Lemaire M."/>
            <person name="Lesur I."/>
            <person name="Ma L."/>
            <person name="Muller H."/>
            <person name="Nicaud J.M."/>
            <person name="Nikolski M."/>
            <person name="Oztas S."/>
            <person name="Ozier-Kalogeropoulos O."/>
            <person name="Pellenz S."/>
            <person name="Potier S."/>
            <person name="Richard G.F."/>
            <person name="Straub M.L."/>
            <person name="Suleau A."/>
            <person name="Swennene D."/>
            <person name="Tekaia F."/>
            <person name="Wesolowski-Louvel M."/>
            <person name="Westhof E."/>
            <person name="Wirth B."/>
            <person name="Zeniou-Meyer M."/>
            <person name="Zivanovic I."/>
            <person name="Bolotin-Fukuhara M."/>
            <person name="Thierry A."/>
            <person name="Bouchier C."/>
            <person name="Caudron B."/>
            <person name="Scarpelli C."/>
            <person name="Gaillardin C."/>
            <person name="Weissenbach J."/>
            <person name="Wincker P."/>
            <person name="Souciet J.L."/>
        </authorList>
    </citation>
    <scope>NUCLEOTIDE SEQUENCE [LARGE SCALE GENOMIC DNA]</scope>
    <source>
        <strain evidence="3">ATCC 8585 / CBS 2359 / DSM 70799 / NBRC 1267 / NRRL Y-1140 / WM37</strain>
    </source>
</reference>
<protein>
    <submittedName>
        <fullName evidence="2">KLLA0B03003p</fullName>
    </submittedName>
</protein>